<reference evidence="3 4" key="1">
    <citation type="submission" date="2012-04" db="EMBL/GenBank/DDBJ databases">
        <title>The Genome Sequence of Saprolegnia declina VS20.</title>
        <authorList>
            <consortium name="The Broad Institute Genome Sequencing Platform"/>
            <person name="Russ C."/>
            <person name="Nusbaum C."/>
            <person name="Tyler B."/>
            <person name="van West P."/>
            <person name="Dieguez-Uribeondo J."/>
            <person name="de Bruijn I."/>
            <person name="Tripathy S."/>
            <person name="Jiang R."/>
            <person name="Young S.K."/>
            <person name="Zeng Q."/>
            <person name="Gargeya S."/>
            <person name="Fitzgerald M."/>
            <person name="Haas B."/>
            <person name="Abouelleil A."/>
            <person name="Alvarado L."/>
            <person name="Arachchi H.M."/>
            <person name="Berlin A."/>
            <person name="Chapman S.B."/>
            <person name="Goldberg J."/>
            <person name="Griggs A."/>
            <person name="Gujja S."/>
            <person name="Hansen M."/>
            <person name="Howarth C."/>
            <person name="Imamovic A."/>
            <person name="Larimer J."/>
            <person name="McCowen C."/>
            <person name="Montmayeur A."/>
            <person name="Murphy C."/>
            <person name="Neiman D."/>
            <person name="Pearson M."/>
            <person name="Priest M."/>
            <person name="Roberts A."/>
            <person name="Saif S."/>
            <person name="Shea T."/>
            <person name="Sisk P."/>
            <person name="Sykes S."/>
            <person name="Wortman J."/>
            <person name="Nusbaum C."/>
            <person name="Birren B."/>
        </authorList>
    </citation>
    <scope>NUCLEOTIDE SEQUENCE [LARGE SCALE GENOMIC DNA]</scope>
    <source>
        <strain evidence="3 4">VS20</strain>
    </source>
</reference>
<dbReference type="VEuPathDB" id="FungiDB:SDRG_10117"/>
<evidence type="ECO:0000313" key="3">
    <source>
        <dbReference type="EMBL" id="EQC32371.1"/>
    </source>
</evidence>
<evidence type="ECO:0000256" key="1">
    <source>
        <dbReference type="ARBA" id="ARBA00006290"/>
    </source>
</evidence>
<dbReference type="GO" id="GO:0071203">
    <property type="term" value="C:WASH complex"/>
    <property type="evidence" value="ECO:0007669"/>
    <property type="project" value="InterPro"/>
</dbReference>
<dbReference type="Proteomes" id="UP000030762">
    <property type="component" value="Unassembled WGS sequence"/>
</dbReference>
<evidence type="ECO:0000256" key="2">
    <source>
        <dbReference type="SAM" id="MobiDB-lite"/>
    </source>
</evidence>
<feature type="region of interest" description="Disordered" evidence="2">
    <location>
        <begin position="110"/>
        <end position="165"/>
    </location>
</feature>
<dbReference type="GeneID" id="19950844"/>
<proteinExistence type="inferred from homology"/>
<dbReference type="PANTHER" id="PTHR13015">
    <property type="entry name" value="PROTEIN AD-016-RELATED"/>
    <property type="match status" value="1"/>
</dbReference>
<feature type="region of interest" description="Disordered" evidence="2">
    <location>
        <begin position="350"/>
        <end position="374"/>
    </location>
</feature>
<dbReference type="AlphaFoldDB" id="T0QCE3"/>
<dbReference type="PANTHER" id="PTHR13015:SF0">
    <property type="entry name" value="WASH COMPLEX SUBUNIT 3"/>
    <property type="match status" value="1"/>
</dbReference>
<protein>
    <submittedName>
        <fullName evidence="3">Uncharacterized protein</fullName>
    </submittedName>
</protein>
<feature type="region of interest" description="Disordered" evidence="2">
    <location>
        <begin position="244"/>
        <end position="303"/>
    </location>
</feature>
<dbReference type="OMA" id="AKYFTMR"/>
<comment type="similarity">
    <text evidence="1">Belongs to the CCDC53 family.</text>
</comment>
<evidence type="ECO:0000313" key="4">
    <source>
        <dbReference type="Proteomes" id="UP000030762"/>
    </source>
</evidence>
<dbReference type="GO" id="GO:0030041">
    <property type="term" value="P:actin filament polymerization"/>
    <property type="evidence" value="ECO:0007669"/>
    <property type="project" value="TreeGrafter"/>
</dbReference>
<dbReference type="InterPro" id="IPR019309">
    <property type="entry name" value="WASHC3"/>
</dbReference>
<dbReference type="GO" id="GO:0006887">
    <property type="term" value="P:exocytosis"/>
    <property type="evidence" value="ECO:0007669"/>
    <property type="project" value="TreeGrafter"/>
</dbReference>
<dbReference type="EMBL" id="JH767164">
    <property type="protein sequence ID" value="EQC32371.1"/>
    <property type="molecule type" value="Genomic_DNA"/>
</dbReference>
<dbReference type="STRING" id="1156394.T0QCE3"/>
<sequence>MSLVPSAPPPPPPDETALVVASSKKEEIDEEESPVDLMQLPSIPMQKSLLLLTNFCSNTVRFLNHFSNLCEERLTTVATNLTRLEISLAILEAKLNSIPDLPTTVTISAADIPDDLPTPANAPTPPPPPPAPPADGPGAPPPPPPPMPMPSDDGAPPPPPADVEERSLAPVAPLLKLRDDPLYSKYFSMQRMGLPEGAIVHKMKMDGVDPSILSMDPEGPSPSATSLVPMDAPSTEMTLALAPPPPPMEDGHEPYPRPESIFPLSAPPVGMPPPPPAAAFPPPPPFESGPPPPPPGMAPPTQVADAAPGVMKLKDDPMFSKYFTMMKLGMPEGAIRQKMALDGVTLDLFALDPEGPSPNPPATAAANDDDDDDF</sequence>
<dbReference type="eggNOG" id="KOG4496">
    <property type="taxonomic scope" value="Eukaryota"/>
</dbReference>
<organism evidence="3 4">
    <name type="scientific">Saprolegnia diclina (strain VS20)</name>
    <dbReference type="NCBI Taxonomy" id="1156394"/>
    <lineage>
        <taxon>Eukaryota</taxon>
        <taxon>Sar</taxon>
        <taxon>Stramenopiles</taxon>
        <taxon>Oomycota</taxon>
        <taxon>Saprolegniomycetes</taxon>
        <taxon>Saprolegniales</taxon>
        <taxon>Saprolegniaceae</taxon>
        <taxon>Saprolegnia</taxon>
    </lineage>
</organism>
<keyword evidence="4" id="KW-1185">Reference proteome</keyword>
<dbReference type="RefSeq" id="XP_008614312.1">
    <property type="nucleotide sequence ID" value="XM_008616090.1"/>
</dbReference>
<dbReference type="OrthoDB" id="268027at2759"/>
<accession>T0QCE3</accession>
<feature type="compositionally biased region" description="Pro residues" evidence="2">
    <location>
        <begin position="265"/>
        <end position="298"/>
    </location>
</feature>
<name>T0QCE3_SAPDV</name>
<feature type="compositionally biased region" description="Pro residues" evidence="2">
    <location>
        <begin position="120"/>
        <end position="161"/>
    </location>
</feature>
<dbReference type="Pfam" id="PF10152">
    <property type="entry name" value="CCDC53"/>
    <property type="match status" value="2"/>
</dbReference>
<gene>
    <name evidence="3" type="ORF">SDRG_10117</name>
</gene>
<dbReference type="InParanoid" id="T0QCE3"/>